<dbReference type="SMART" id="SM00387">
    <property type="entry name" value="HATPase_c"/>
    <property type="match status" value="1"/>
</dbReference>
<dbReference type="Proteomes" id="UP000199537">
    <property type="component" value="Unassembled WGS sequence"/>
</dbReference>
<dbReference type="InterPro" id="IPR005467">
    <property type="entry name" value="His_kinase_dom"/>
</dbReference>
<dbReference type="SMART" id="SM00388">
    <property type="entry name" value="HisKA"/>
    <property type="match status" value="1"/>
</dbReference>
<dbReference type="InterPro" id="IPR036890">
    <property type="entry name" value="HATPase_C_sf"/>
</dbReference>
<gene>
    <name evidence="9" type="ORF">SAMN05660895_0672</name>
</gene>
<keyword evidence="7" id="KW-0812">Transmembrane</keyword>
<dbReference type="FunFam" id="3.30.565.10:FF:000006">
    <property type="entry name" value="Sensor histidine kinase WalK"/>
    <property type="match status" value="1"/>
</dbReference>
<dbReference type="EMBL" id="FPCJ01000001">
    <property type="protein sequence ID" value="SFV29986.1"/>
    <property type="molecule type" value="Genomic_DNA"/>
</dbReference>
<dbReference type="PANTHER" id="PTHR45453:SF1">
    <property type="entry name" value="PHOSPHATE REGULON SENSOR PROTEIN PHOR"/>
    <property type="match status" value="1"/>
</dbReference>
<evidence type="ECO:0000256" key="4">
    <source>
        <dbReference type="ARBA" id="ARBA00022679"/>
    </source>
</evidence>
<dbReference type="Gene3D" id="1.10.287.130">
    <property type="match status" value="1"/>
</dbReference>
<proteinExistence type="predicted"/>
<dbReference type="Gene3D" id="3.30.565.10">
    <property type="entry name" value="Histidine kinase-like ATPase, C-terminal domain"/>
    <property type="match status" value="1"/>
</dbReference>
<evidence type="ECO:0000259" key="8">
    <source>
        <dbReference type="PROSITE" id="PS50109"/>
    </source>
</evidence>
<dbReference type="GO" id="GO:0016036">
    <property type="term" value="P:cellular response to phosphate starvation"/>
    <property type="evidence" value="ECO:0007669"/>
    <property type="project" value="TreeGrafter"/>
</dbReference>
<evidence type="ECO:0000256" key="3">
    <source>
        <dbReference type="ARBA" id="ARBA00022553"/>
    </source>
</evidence>
<dbReference type="InterPro" id="IPR036097">
    <property type="entry name" value="HisK_dim/P_sf"/>
</dbReference>
<keyword evidence="4" id="KW-0808">Transferase</keyword>
<keyword evidence="7" id="KW-1133">Transmembrane helix</keyword>
<feature type="transmembrane region" description="Helical" evidence="7">
    <location>
        <begin position="180"/>
        <end position="206"/>
    </location>
</feature>
<dbReference type="STRING" id="1393122.SAMN05660895_0672"/>
<sequence length="443" mass="49702">MKRLFPIIVILITISLLGIIYIQTSWIKNAALIKKEEMRQKLVEATDAIRNQLVHSSGSGLTVLSAHHDEDSSPWQMLANRFNSQIPVSEKFTADEISAVIHQVFEQKGLHTPYEFAVISNLGMFPSYLIRSPHILQTIQDTLNNIQCLIQLSDAPGFLPTGETLVITVPVTQVSIVRSMGWMIAGAVLFTFIIIAAFALTVYALLRQKKISEIKSDLINNISHELKTPLTNINLAMATICNEKVLADPEKIKPIANVILEESRRMEQHIESVLESSALDRHELKLNLQPHDAHALIQKTLNGFALQFQSRKAEVHTYLQATRTTILADENHFIHMLSNLIDNALKYSKEIPVITIQTRNTSKNQIIISVSDKGVGMNKQTQRHIFEKFYRAHSGNIHNVKGFGLGLSYVKSIVDAHGWKIKVESAPGKGSRFDILCSLHTQE</sequence>
<evidence type="ECO:0000313" key="9">
    <source>
        <dbReference type="EMBL" id="SFV29986.1"/>
    </source>
</evidence>
<evidence type="ECO:0000313" key="10">
    <source>
        <dbReference type="Proteomes" id="UP000199537"/>
    </source>
</evidence>
<dbReference type="InterPro" id="IPR050351">
    <property type="entry name" value="BphY/WalK/GraS-like"/>
</dbReference>
<evidence type="ECO:0000256" key="7">
    <source>
        <dbReference type="SAM" id="Phobius"/>
    </source>
</evidence>
<dbReference type="PROSITE" id="PS50109">
    <property type="entry name" value="HIS_KIN"/>
    <property type="match status" value="1"/>
</dbReference>
<feature type="transmembrane region" description="Helical" evidence="7">
    <location>
        <begin position="7"/>
        <end position="27"/>
    </location>
</feature>
<dbReference type="GO" id="GO:0000155">
    <property type="term" value="F:phosphorelay sensor kinase activity"/>
    <property type="evidence" value="ECO:0007669"/>
    <property type="project" value="InterPro"/>
</dbReference>
<keyword evidence="5 9" id="KW-0418">Kinase</keyword>
<dbReference type="SUPFAM" id="SSF55874">
    <property type="entry name" value="ATPase domain of HSP90 chaperone/DNA topoisomerase II/histidine kinase"/>
    <property type="match status" value="1"/>
</dbReference>
<dbReference type="OrthoDB" id="9804645at2"/>
<dbReference type="Pfam" id="PF00512">
    <property type="entry name" value="HisKA"/>
    <property type="match status" value="1"/>
</dbReference>
<accession>A0A1I7N5Z2</accession>
<keyword evidence="6" id="KW-0902">Two-component regulatory system</keyword>
<keyword evidence="7" id="KW-0472">Membrane</keyword>
<protein>
    <recommendedName>
        <fullName evidence="2">histidine kinase</fullName>
        <ecNumber evidence="2">2.7.13.3</ecNumber>
    </recommendedName>
</protein>
<dbReference type="AlphaFoldDB" id="A0A1I7N5Z2"/>
<keyword evidence="10" id="KW-1185">Reference proteome</keyword>
<reference evidence="10" key="1">
    <citation type="submission" date="2016-10" db="EMBL/GenBank/DDBJ databases">
        <authorList>
            <person name="Varghese N."/>
            <person name="Submissions S."/>
        </authorList>
    </citation>
    <scope>NUCLEOTIDE SEQUENCE [LARGE SCALE GENOMIC DNA]</scope>
    <source>
        <strain evidence="10">DSM 14807</strain>
    </source>
</reference>
<evidence type="ECO:0000256" key="6">
    <source>
        <dbReference type="ARBA" id="ARBA00023012"/>
    </source>
</evidence>
<evidence type="ECO:0000256" key="1">
    <source>
        <dbReference type="ARBA" id="ARBA00000085"/>
    </source>
</evidence>
<organism evidence="9 10">
    <name type="scientific">Thermoflavifilum thermophilum</name>
    <dbReference type="NCBI Taxonomy" id="1393122"/>
    <lineage>
        <taxon>Bacteria</taxon>
        <taxon>Pseudomonadati</taxon>
        <taxon>Bacteroidota</taxon>
        <taxon>Chitinophagia</taxon>
        <taxon>Chitinophagales</taxon>
        <taxon>Chitinophagaceae</taxon>
        <taxon>Thermoflavifilum</taxon>
    </lineage>
</organism>
<comment type="catalytic activity">
    <reaction evidence="1">
        <text>ATP + protein L-histidine = ADP + protein N-phospho-L-histidine.</text>
        <dbReference type="EC" id="2.7.13.3"/>
    </reaction>
</comment>
<dbReference type="CDD" id="cd00082">
    <property type="entry name" value="HisKA"/>
    <property type="match status" value="1"/>
</dbReference>
<dbReference type="PRINTS" id="PR00344">
    <property type="entry name" value="BCTRLSENSOR"/>
</dbReference>
<keyword evidence="3" id="KW-0597">Phosphoprotein</keyword>
<evidence type="ECO:0000256" key="5">
    <source>
        <dbReference type="ARBA" id="ARBA00022777"/>
    </source>
</evidence>
<dbReference type="CDD" id="cd00075">
    <property type="entry name" value="HATPase"/>
    <property type="match status" value="1"/>
</dbReference>
<dbReference type="EC" id="2.7.13.3" evidence="2"/>
<dbReference type="RefSeq" id="WP_092457709.1">
    <property type="nucleotide sequence ID" value="NZ_FPCJ01000001.1"/>
</dbReference>
<dbReference type="GO" id="GO:0005886">
    <property type="term" value="C:plasma membrane"/>
    <property type="evidence" value="ECO:0007669"/>
    <property type="project" value="TreeGrafter"/>
</dbReference>
<name>A0A1I7N5Z2_9BACT</name>
<dbReference type="Pfam" id="PF02518">
    <property type="entry name" value="HATPase_c"/>
    <property type="match status" value="1"/>
</dbReference>
<dbReference type="PANTHER" id="PTHR45453">
    <property type="entry name" value="PHOSPHATE REGULON SENSOR PROTEIN PHOR"/>
    <property type="match status" value="1"/>
</dbReference>
<dbReference type="InterPro" id="IPR003661">
    <property type="entry name" value="HisK_dim/P_dom"/>
</dbReference>
<dbReference type="InterPro" id="IPR003594">
    <property type="entry name" value="HATPase_dom"/>
</dbReference>
<dbReference type="GO" id="GO:0004721">
    <property type="term" value="F:phosphoprotein phosphatase activity"/>
    <property type="evidence" value="ECO:0007669"/>
    <property type="project" value="TreeGrafter"/>
</dbReference>
<dbReference type="SUPFAM" id="SSF47384">
    <property type="entry name" value="Homodimeric domain of signal transducing histidine kinase"/>
    <property type="match status" value="1"/>
</dbReference>
<feature type="domain" description="Histidine kinase" evidence="8">
    <location>
        <begin position="221"/>
        <end position="441"/>
    </location>
</feature>
<evidence type="ECO:0000256" key="2">
    <source>
        <dbReference type="ARBA" id="ARBA00012438"/>
    </source>
</evidence>
<dbReference type="InterPro" id="IPR004358">
    <property type="entry name" value="Sig_transdc_His_kin-like_C"/>
</dbReference>